<keyword evidence="1" id="KW-0813">Transport</keyword>
<feature type="chain" id="PRO_5032842023" evidence="2">
    <location>
        <begin position="26"/>
        <end position="245"/>
    </location>
</feature>
<feature type="signal peptide" evidence="2">
    <location>
        <begin position="1"/>
        <end position="25"/>
    </location>
</feature>
<gene>
    <name evidence="4" type="ORF">HHL17_16320</name>
</gene>
<evidence type="ECO:0000313" key="5">
    <source>
        <dbReference type="Proteomes" id="UP000583266"/>
    </source>
</evidence>
<dbReference type="SUPFAM" id="SSF49464">
    <property type="entry name" value="Carboxypeptidase regulatory domain-like"/>
    <property type="match status" value="1"/>
</dbReference>
<dbReference type="PROSITE" id="PS52016">
    <property type="entry name" value="TONB_DEPENDENT_REC_3"/>
    <property type="match status" value="1"/>
</dbReference>
<dbReference type="AlphaFoldDB" id="A0A848GK35"/>
<protein>
    <submittedName>
        <fullName evidence="4">TonB-dependent receptor plug domain-containing protein</fullName>
    </submittedName>
</protein>
<evidence type="ECO:0000256" key="2">
    <source>
        <dbReference type="SAM" id="SignalP"/>
    </source>
</evidence>
<dbReference type="Pfam" id="PF07715">
    <property type="entry name" value="Plug"/>
    <property type="match status" value="1"/>
</dbReference>
<dbReference type="Gene3D" id="2.60.40.1120">
    <property type="entry name" value="Carboxypeptidase-like, regulatory domain"/>
    <property type="match status" value="1"/>
</dbReference>
<dbReference type="SUPFAM" id="SSF56935">
    <property type="entry name" value="Porins"/>
    <property type="match status" value="1"/>
</dbReference>
<comment type="similarity">
    <text evidence="1">Belongs to the TonB-dependent receptor family.</text>
</comment>
<comment type="caution">
    <text evidence="4">The sequence shown here is derived from an EMBL/GenBank/DDBJ whole genome shotgun (WGS) entry which is preliminary data.</text>
</comment>
<keyword evidence="1" id="KW-0472">Membrane</keyword>
<proteinExistence type="inferred from homology"/>
<dbReference type="RefSeq" id="WP_169225744.1">
    <property type="nucleotide sequence ID" value="NZ_JABBGC010000001.1"/>
</dbReference>
<dbReference type="Gene3D" id="2.170.130.10">
    <property type="entry name" value="TonB-dependent receptor, plug domain"/>
    <property type="match status" value="1"/>
</dbReference>
<keyword evidence="2" id="KW-0732">Signal</keyword>
<dbReference type="EMBL" id="JABBGC010000001">
    <property type="protein sequence ID" value="NML38774.1"/>
    <property type="molecule type" value="Genomic_DNA"/>
</dbReference>
<reference evidence="4 5" key="1">
    <citation type="submission" date="2020-04" db="EMBL/GenBank/DDBJ databases">
        <title>Chitinophaga sp. G-6-1-13 sp. nov., isolated from soil.</title>
        <authorList>
            <person name="Dahal R.H."/>
            <person name="Chaudhary D.K."/>
        </authorList>
    </citation>
    <scope>NUCLEOTIDE SEQUENCE [LARGE SCALE GENOMIC DNA]</scope>
    <source>
        <strain evidence="4 5">G-6-1-13</strain>
    </source>
</reference>
<keyword evidence="1" id="KW-1134">Transmembrane beta strand</keyword>
<comment type="subcellular location">
    <subcellularLocation>
        <location evidence="1">Cell outer membrane</location>
        <topology evidence="1">Multi-pass membrane protein</topology>
    </subcellularLocation>
</comment>
<keyword evidence="1" id="KW-0998">Cell outer membrane</keyword>
<keyword evidence="4" id="KW-0675">Receptor</keyword>
<accession>A0A848GK35</accession>
<dbReference type="InterPro" id="IPR037066">
    <property type="entry name" value="Plug_dom_sf"/>
</dbReference>
<keyword evidence="1" id="KW-0812">Transmembrane</keyword>
<feature type="domain" description="TonB-dependent receptor plug" evidence="3">
    <location>
        <begin position="121"/>
        <end position="224"/>
    </location>
</feature>
<sequence length="245" mass="26065">MNQSKSLLWTIALLCIVLHATRTYAQNKINVRGIVTDSTGTSLPGATVSQDDNIKNGTITSPEGRFELNVPAGSRLKVTMTGFQVAFAMAGTSQLTIKLRPATTELTDVVVVGYGTQKRTKMTSAVSSMNAKDIQLIPATNLSNTLAGRMSGVFISSGTGTPGIGSKVKVRALSSFSKSATEPLYVIDGIVRDKTSFDALDPNEVADITVLKDASSAAIYGSRSSPILMLPTTRNAWVRCRNTCR</sequence>
<dbReference type="InterPro" id="IPR008969">
    <property type="entry name" value="CarboxyPept-like_regulatory"/>
</dbReference>
<evidence type="ECO:0000259" key="3">
    <source>
        <dbReference type="Pfam" id="PF07715"/>
    </source>
</evidence>
<dbReference type="InterPro" id="IPR039426">
    <property type="entry name" value="TonB-dep_rcpt-like"/>
</dbReference>
<organism evidence="4 5">
    <name type="scientific">Chitinophaga fulva</name>
    <dbReference type="NCBI Taxonomy" id="2728842"/>
    <lineage>
        <taxon>Bacteria</taxon>
        <taxon>Pseudomonadati</taxon>
        <taxon>Bacteroidota</taxon>
        <taxon>Chitinophagia</taxon>
        <taxon>Chitinophagales</taxon>
        <taxon>Chitinophagaceae</taxon>
        <taxon>Chitinophaga</taxon>
    </lineage>
</organism>
<dbReference type="GO" id="GO:0009279">
    <property type="term" value="C:cell outer membrane"/>
    <property type="evidence" value="ECO:0007669"/>
    <property type="project" value="UniProtKB-SubCell"/>
</dbReference>
<evidence type="ECO:0000313" key="4">
    <source>
        <dbReference type="EMBL" id="NML38774.1"/>
    </source>
</evidence>
<name>A0A848GK35_9BACT</name>
<keyword evidence="5" id="KW-1185">Reference proteome</keyword>
<dbReference type="Pfam" id="PF13715">
    <property type="entry name" value="CarbopepD_reg_2"/>
    <property type="match status" value="1"/>
</dbReference>
<dbReference type="InterPro" id="IPR012910">
    <property type="entry name" value="Plug_dom"/>
</dbReference>
<evidence type="ECO:0000256" key="1">
    <source>
        <dbReference type="PROSITE-ProRule" id="PRU01360"/>
    </source>
</evidence>
<dbReference type="Proteomes" id="UP000583266">
    <property type="component" value="Unassembled WGS sequence"/>
</dbReference>